<proteinExistence type="predicted"/>
<keyword evidence="1" id="KW-0175">Coiled coil</keyword>
<evidence type="ECO:0000313" key="3">
    <source>
        <dbReference type="EMBL" id="DAD67822.1"/>
    </source>
</evidence>
<evidence type="ECO:0000256" key="2">
    <source>
        <dbReference type="SAM" id="Phobius"/>
    </source>
</evidence>
<keyword evidence="2" id="KW-1133">Transmembrane helix</keyword>
<keyword evidence="2" id="KW-0472">Membrane</keyword>
<name>A0A8S5LD17_9CAUD</name>
<keyword evidence="2" id="KW-0812">Transmembrane</keyword>
<protein>
    <submittedName>
        <fullName evidence="3">Resistance to inhibitors of cholinesterase-like protein</fullName>
    </submittedName>
</protein>
<evidence type="ECO:0000256" key="1">
    <source>
        <dbReference type="SAM" id="Coils"/>
    </source>
</evidence>
<feature type="coiled-coil region" evidence="1">
    <location>
        <begin position="52"/>
        <end position="79"/>
    </location>
</feature>
<sequence>MFFKEISELGVTVVICGIFLYFAKTIFDLMIKDNKKYYEEILVKLEYAENRRSTLITQNEKLVEVLNRLEERLRTEKVTGKALEKILIFQVQEIRWAIQKKIVTYIEKNHLKENWSIINKEIDTFFNRKLIDFETEMHDIIEGITYKMIHDIIKKEFSETKNIIVQILEGLKEDGMDEKELYERAIRIVEDHMQTIENELVAHIKELIN</sequence>
<organism evidence="3">
    <name type="scientific">Siphoviridae sp. ctMS01</name>
    <dbReference type="NCBI Taxonomy" id="2823574"/>
    <lineage>
        <taxon>Viruses</taxon>
        <taxon>Duplodnaviria</taxon>
        <taxon>Heunggongvirae</taxon>
        <taxon>Uroviricota</taxon>
        <taxon>Caudoviricetes</taxon>
    </lineage>
</organism>
<reference evidence="3" key="1">
    <citation type="journal article" date="2021" name="Proc. Natl. Acad. Sci. U.S.A.">
        <title>A Catalog of Tens of Thousands of Viruses from Human Metagenomes Reveals Hidden Associations with Chronic Diseases.</title>
        <authorList>
            <person name="Tisza M.J."/>
            <person name="Buck C.B."/>
        </authorList>
    </citation>
    <scope>NUCLEOTIDE SEQUENCE</scope>
    <source>
        <strain evidence="3">CtMS01</strain>
    </source>
</reference>
<feature type="transmembrane region" description="Helical" evidence="2">
    <location>
        <begin position="6"/>
        <end position="27"/>
    </location>
</feature>
<dbReference type="EMBL" id="BK014687">
    <property type="protein sequence ID" value="DAD67822.1"/>
    <property type="molecule type" value="Genomic_DNA"/>
</dbReference>
<accession>A0A8S5LD17</accession>